<dbReference type="AlphaFoldDB" id="A0A0B2VAL0"/>
<keyword evidence="2" id="KW-1185">Reference proteome</keyword>
<organism evidence="1 2">
    <name type="scientific">Toxocara canis</name>
    <name type="common">Canine roundworm</name>
    <dbReference type="NCBI Taxonomy" id="6265"/>
    <lineage>
        <taxon>Eukaryota</taxon>
        <taxon>Metazoa</taxon>
        <taxon>Ecdysozoa</taxon>
        <taxon>Nematoda</taxon>
        <taxon>Chromadorea</taxon>
        <taxon>Rhabditida</taxon>
        <taxon>Spirurina</taxon>
        <taxon>Ascaridomorpha</taxon>
        <taxon>Ascaridoidea</taxon>
        <taxon>Toxocaridae</taxon>
        <taxon>Toxocara</taxon>
    </lineage>
</organism>
<gene>
    <name evidence="1" type="ORF">Tcan_10135</name>
</gene>
<evidence type="ECO:0000313" key="1">
    <source>
        <dbReference type="EMBL" id="KHN80531.1"/>
    </source>
</evidence>
<proteinExistence type="predicted"/>
<reference evidence="1 2" key="1">
    <citation type="submission" date="2014-11" db="EMBL/GenBank/DDBJ databases">
        <title>Genetic blueprint of the zoonotic pathogen Toxocara canis.</title>
        <authorList>
            <person name="Zhu X.-Q."/>
            <person name="Korhonen P.K."/>
            <person name="Cai H."/>
            <person name="Young N.D."/>
            <person name="Nejsum P."/>
            <person name="von Samson-Himmelstjerna G."/>
            <person name="Boag P.R."/>
            <person name="Tan P."/>
            <person name="Li Q."/>
            <person name="Min J."/>
            <person name="Yang Y."/>
            <person name="Wang X."/>
            <person name="Fang X."/>
            <person name="Hall R.S."/>
            <person name="Hofmann A."/>
            <person name="Sternberg P.W."/>
            <person name="Jex A.R."/>
            <person name="Gasser R.B."/>
        </authorList>
    </citation>
    <scope>NUCLEOTIDE SEQUENCE [LARGE SCALE GENOMIC DNA]</scope>
    <source>
        <strain evidence="1">PN_DK_2014</strain>
    </source>
</reference>
<protein>
    <submittedName>
        <fullName evidence="1">Uncharacterized protein</fullName>
    </submittedName>
</protein>
<comment type="caution">
    <text evidence="1">The sequence shown here is derived from an EMBL/GenBank/DDBJ whole genome shotgun (WGS) entry which is preliminary data.</text>
</comment>
<sequence length="114" mass="12366">MGRPMYALAISAARPMGIIISKKLMKAFFDPYFYDVCDPAVAKYLQTCQLQPSHACKVPAKLADYDGLARQSAEIKHPGGANGPIGQLRSSRFEKLAAVPTCPMRPSSDNRHGG</sequence>
<dbReference type="EMBL" id="JPKZ01001734">
    <property type="protein sequence ID" value="KHN80531.1"/>
    <property type="molecule type" value="Genomic_DNA"/>
</dbReference>
<accession>A0A0B2VAL0</accession>
<name>A0A0B2VAL0_TOXCA</name>
<evidence type="ECO:0000313" key="2">
    <source>
        <dbReference type="Proteomes" id="UP000031036"/>
    </source>
</evidence>
<dbReference type="Proteomes" id="UP000031036">
    <property type="component" value="Unassembled WGS sequence"/>
</dbReference>